<accession>A0A0D2ET21</accession>
<gene>
    <name evidence="2" type="ORF">PV05_02446</name>
</gene>
<dbReference type="GeneID" id="25324354"/>
<reference evidence="2 3" key="1">
    <citation type="submission" date="2015-01" db="EMBL/GenBank/DDBJ databases">
        <title>The Genome Sequence of Exophiala xenobiotica CBS118157.</title>
        <authorList>
            <consortium name="The Broad Institute Genomics Platform"/>
            <person name="Cuomo C."/>
            <person name="de Hoog S."/>
            <person name="Gorbushina A."/>
            <person name="Stielow B."/>
            <person name="Teixiera M."/>
            <person name="Abouelleil A."/>
            <person name="Chapman S.B."/>
            <person name="Priest M."/>
            <person name="Young S.K."/>
            <person name="Wortman J."/>
            <person name="Nusbaum C."/>
            <person name="Birren B."/>
        </authorList>
    </citation>
    <scope>NUCLEOTIDE SEQUENCE [LARGE SCALE GENOMIC DNA]</scope>
    <source>
        <strain evidence="2 3">CBS 118157</strain>
    </source>
</reference>
<sequence>MDLLDPLARVEHALNQSTMAASIRALNGAPGEEPYRSPLSAGLAIPNWLYRRTLYVLMLHLRNSNGPQLQPARLLWLRDRLHQETGMQIDGTLMVVIAGEMHAILRPYGNLSTRLRADLATRLSALTELDVAPVPTLQGPRLPPVGSLSPGQHMMIHYPVVDCAELNEWQRQVRRHGQPTLLEQIIAQQVPAAQPLLDQLFGIHPVVRQALAQQSLAPRRFGSLPLGQEQFRPVRHPVFFPPPRLPAQYGRLPNMFTQPLFDPLQKLYAILFGTLCFSILATPRYRLQAVRAPQINYDAATTHSHPHVAARNPPVRAEDAIRNIITTERNIRTARDGIPRDRSLSPRERRVNTRSQRLSRDYPTRGGPSDGNEPRRGRGPERRSFRPSGVPACTFPPSSSRSRERREWLGRAAANELRNIGASPGF</sequence>
<dbReference type="Proteomes" id="UP000054342">
    <property type="component" value="Unassembled WGS sequence"/>
</dbReference>
<feature type="region of interest" description="Disordered" evidence="1">
    <location>
        <begin position="331"/>
        <end position="406"/>
    </location>
</feature>
<proteinExistence type="predicted"/>
<name>A0A0D2ET21_9EURO</name>
<dbReference type="RefSeq" id="XP_013318474.1">
    <property type="nucleotide sequence ID" value="XM_013463020.1"/>
</dbReference>
<dbReference type="OrthoDB" id="10429210at2759"/>
<feature type="compositionally biased region" description="Basic and acidic residues" evidence="1">
    <location>
        <begin position="331"/>
        <end position="351"/>
    </location>
</feature>
<evidence type="ECO:0000256" key="1">
    <source>
        <dbReference type="SAM" id="MobiDB-lite"/>
    </source>
</evidence>
<evidence type="ECO:0000313" key="3">
    <source>
        <dbReference type="Proteomes" id="UP000054342"/>
    </source>
</evidence>
<dbReference type="EMBL" id="KN847318">
    <property type="protein sequence ID" value="KIW57890.1"/>
    <property type="molecule type" value="Genomic_DNA"/>
</dbReference>
<evidence type="ECO:0000313" key="2">
    <source>
        <dbReference type="EMBL" id="KIW57890.1"/>
    </source>
</evidence>
<organism evidence="2 3">
    <name type="scientific">Exophiala xenobiotica</name>
    <dbReference type="NCBI Taxonomy" id="348802"/>
    <lineage>
        <taxon>Eukaryota</taxon>
        <taxon>Fungi</taxon>
        <taxon>Dikarya</taxon>
        <taxon>Ascomycota</taxon>
        <taxon>Pezizomycotina</taxon>
        <taxon>Eurotiomycetes</taxon>
        <taxon>Chaetothyriomycetidae</taxon>
        <taxon>Chaetothyriales</taxon>
        <taxon>Herpotrichiellaceae</taxon>
        <taxon>Exophiala</taxon>
    </lineage>
</organism>
<dbReference type="HOGENOM" id="CLU_644111_0_0_1"/>
<protein>
    <submittedName>
        <fullName evidence="2">Uncharacterized protein</fullName>
    </submittedName>
</protein>
<dbReference type="AlphaFoldDB" id="A0A0D2ET21"/>
<keyword evidence="3" id="KW-1185">Reference proteome</keyword>
<feature type="compositionally biased region" description="Basic and acidic residues" evidence="1">
    <location>
        <begin position="372"/>
        <end position="384"/>
    </location>
</feature>